<dbReference type="PANTHER" id="PTHR22803">
    <property type="entry name" value="MANNOSE, PHOSPHOLIPASE, LECTIN RECEPTOR RELATED"/>
    <property type="match status" value="1"/>
</dbReference>
<protein>
    <submittedName>
        <fullName evidence="5">C-type lectin domain-containing protein</fullName>
    </submittedName>
</protein>
<feature type="compositionally biased region" description="Low complexity" evidence="2">
    <location>
        <begin position="182"/>
        <end position="232"/>
    </location>
</feature>
<name>A0A914D3E2_9BILA</name>
<dbReference type="CDD" id="cd00037">
    <property type="entry name" value="CLECT"/>
    <property type="match status" value="1"/>
</dbReference>
<feature type="compositionally biased region" description="Polar residues" evidence="2">
    <location>
        <begin position="172"/>
        <end position="181"/>
    </location>
</feature>
<dbReference type="Proteomes" id="UP000887540">
    <property type="component" value="Unplaced"/>
</dbReference>
<dbReference type="AlphaFoldDB" id="A0A914D3E2"/>
<dbReference type="Pfam" id="PF00059">
    <property type="entry name" value="Lectin_C"/>
    <property type="match status" value="1"/>
</dbReference>
<dbReference type="SUPFAM" id="SSF56436">
    <property type="entry name" value="C-type lectin-like"/>
    <property type="match status" value="1"/>
</dbReference>
<keyword evidence="1" id="KW-1015">Disulfide bond</keyword>
<dbReference type="Pfam" id="PF00396">
    <property type="entry name" value="Granulin"/>
    <property type="match status" value="1"/>
</dbReference>
<dbReference type="InterPro" id="IPR001304">
    <property type="entry name" value="C-type_lectin-like"/>
</dbReference>
<dbReference type="PROSITE" id="PS50041">
    <property type="entry name" value="C_TYPE_LECTIN_2"/>
    <property type="match status" value="1"/>
</dbReference>
<evidence type="ECO:0000256" key="2">
    <source>
        <dbReference type="SAM" id="MobiDB-lite"/>
    </source>
</evidence>
<dbReference type="SMART" id="SM00034">
    <property type="entry name" value="CLECT"/>
    <property type="match status" value="1"/>
</dbReference>
<dbReference type="PROSITE" id="PS00615">
    <property type="entry name" value="C_TYPE_LECTIN_1"/>
    <property type="match status" value="1"/>
</dbReference>
<reference evidence="5" key="1">
    <citation type="submission" date="2022-11" db="UniProtKB">
        <authorList>
            <consortium name="WormBaseParasite"/>
        </authorList>
    </citation>
    <scope>IDENTIFICATION</scope>
</reference>
<feature type="compositionally biased region" description="Polar residues" evidence="2">
    <location>
        <begin position="147"/>
        <end position="164"/>
    </location>
</feature>
<organism evidence="4 5">
    <name type="scientific">Acrobeloides nanus</name>
    <dbReference type="NCBI Taxonomy" id="290746"/>
    <lineage>
        <taxon>Eukaryota</taxon>
        <taxon>Metazoa</taxon>
        <taxon>Ecdysozoa</taxon>
        <taxon>Nematoda</taxon>
        <taxon>Chromadorea</taxon>
        <taxon>Rhabditida</taxon>
        <taxon>Tylenchina</taxon>
        <taxon>Cephalobomorpha</taxon>
        <taxon>Cephaloboidea</taxon>
        <taxon>Cephalobidae</taxon>
        <taxon>Acrobeloides</taxon>
    </lineage>
</organism>
<keyword evidence="4" id="KW-1185">Reference proteome</keyword>
<proteinExistence type="predicted"/>
<sequence length="383" mass="42606">MALADIECGWNGGYAIYCPISAPVCCTDHCCPTNSPVCCNDGQSCCWNGTICDPAHKRCLVVDDGGFSPSRVNRTTQTITPITITLPYTTIRIHRTRKTTKTSSTASFTRPYTLTPTIQTTIIAHHPIKRTKTTILLSTNTPITDNSTNISETTISPNLTTSKSTNDESSNHETSTSILEQTSRTTTTLKPTTIPTTSSTMMTTPKLTTRPTTFSTTTTTTPKPTTKSTTTTTKTTTISTTTKPAIACPIGWYLFTQTNKCYYSNGPFIMSGLGWKSAQEYCQQNGGQLATLHSQAEYDMAYQVWMKLIIRFDGPWIGLYRKSGTSPWEWIDGTPVDFTKWLPQNPVNDMNKNCVWMNYNLGWKNDYCDGNMQYICERKAYLP</sequence>
<dbReference type="Gene3D" id="3.10.100.10">
    <property type="entry name" value="Mannose-Binding Protein A, subunit A"/>
    <property type="match status" value="1"/>
</dbReference>
<dbReference type="WBParaSite" id="ACRNAN_scaffold1717.g25122.t1">
    <property type="protein sequence ID" value="ACRNAN_scaffold1717.g25122.t1"/>
    <property type="gene ID" value="ACRNAN_scaffold1717.g25122"/>
</dbReference>
<feature type="region of interest" description="Disordered" evidence="2">
    <location>
        <begin position="147"/>
        <end position="232"/>
    </location>
</feature>
<dbReference type="InterPro" id="IPR016187">
    <property type="entry name" value="CTDL_fold"/>
</dbReference>
<evidence type="ECO:0000313" key="5">
    <source>
        <dbReference type="WBParaSite" id="ACRNAN_scaffold1717.g25122.t1"/>
    </source>
</evidence>
<dbReference type="InterPro" id="IPR018378">
    <property type="entry name" value="C-type_lectin_CS"/>
</dbReference>
<accession>A0A914D3E2</accession>
<evidence type="ECO:0000313" key="4">
    <source>
        <dbReference type="Proteomes" id="UP000887540"/>
    </source>
</evidence>
<dbReference type="InterPro" id="IPR050111">
    <property type="entry name" value="C-type_lectin/snaclec_domain"/>
</dbReference>
<feature type="domain" description="C-type lectin" evidence="3">
    <location>
        <begin position="257"/>
        <end position="377"/>
    </location>
</feature>
<dbReference type="InterPro" id="IPR000118">
    <property type="entry name" value="Granulin"/>
</dbReference>
<evidence type="ECO:0000259" key="3">
    <source>
        <dbReference type="PROSITE" id="PS50041"/>
    </source>
</evidence>
<dbReference type="SMART" id="SM00277">
    <property type="entry name" value="GRAN"/>
    <property type="match status" value="1"/>
</dbReference>
<evidence type="ECO:0000256" key="1">
    <source>
        <dbReference type="ARBA" id="ARBA00023157"/>
    </source>
</evidence>
<dbReference type="InterPro" id="IPR016186">
    <property type="entry name" value="C-type_lectin-like/link_sf"/>
</dbReference>